<reference evidence="2" key="1">
    <citation type="submission" date="2022-01" db="EMBL/GenBank/DDBJ databases">
        <title>Comparative genomics reveals a dynamic genome evolution in the ectomycorrhizal milk-cap (Lactarius) mushrooms.</title>
        <authorList>
            <consortium name="DOE Joint Genome Institute"/>
            <person name="Lebreton A."/>
            <person name="Tang N."/>
            <person name="Kuo A."/>
            <person name="LaButti K."/>
            <person name="Drula E."/>
            <person name="Barry K."/>
            <person name="Clum A."/>
            <person name="Lipzen A."/>
            <person name="Mousain D."/>
            <person name="Ng V."/>
            <person name="Wang R."/>
            <person name="Wang X."/>
            <person name="Dai Y."/>
            <person name="Henrissat B."/>
            <person name="Grigoriev I.V."/>
            <person name="Guerin-Laguette A."/>
            <person name="Yu F."/>
            <person name="Martin F.M."/>
        </authorList>
    </citation>
    <scope>NUCLEOTIDE SEQUENCE</scope>
    <source>
        <strain evidence="2">QP</strain>
    </source>
</reference>
<evidence type="ECO:0000313" key="2">
    <source>
        <dbReference type="EMBL" id="KAH8994186.1"/>
    </source>
</evidence>
<keyword evidence="3" id="KW-1185">Reference proteome</keyword>
<evidence type="ECO:0000313" key="3">
    <source>
        <dbReference type="Proteomes" id="UP001201163"/>
    </source>
</evidence>
<accession>A0AAD4LK82</accession>
<evidence type="ECO:0000313" key="1">
    <source>
        <dbReference type="EMBL" id="KAH8983732.1"/>
    </source>
</evidence>
<dbReference type="Proteomes" id="UP001201163">
    <property type="component" value="Unassembled WGS sequence"/>
</dbReference>
<organism evidence="2 3">
    <name type="scientific">Lactarius akahatsu</name>
    <dbReference type="NCBI Taxonomy" id="416441"/>
    <lineage>
        <taxon>Eukaryota</taxon>
        <taxon>Fungi</taxon>
        <taxon>Dikarya</taxon>
        <taxon>Basidiomycota</taxon>
        <taxon>Agaricomycotina</taxon>
        <taxon>Agaricomycetes</taxon>
        <taxon>Russulales</taxon>
        <taxon>Russulaceae</taxon>
        <taxon>Lactarius</taxon>
    </lineage>
</organism>
<sequence length="217" mass="24697">MSIQLSVSSRSFPSSVLEHSSCTACWRRIYTRNRHTRPLVQKFNSGDHTPTKKLTSMSIKACQEWLVMLETGERRGRDVRSIRWLINSTAVNAEMEPLLLAIPGSFNIAWGQEVRREVSSQAHDTYFENEEARRKRMRACVEAVASFVCCIDCRLDRFGEIDKLVSEIGYIEKINQSPTSTPDPSSILCWTCLSLVAIQWILGSNFCKGTLSTRWAD</sequence>
<name>A0AAD4LK82_9AGAM</name>
<dbReference type="EMBL" id="JAKELL010000085">
    <property type="protein sequence ID" value="KAH8983732.1"/>
    <property type="molecule type" value="Genomic_DNA"/>
</dbReference>
<dbReference type="AlphaFoldDB" id="A0AAD4LK82"/>
<dbReference type="EMBL" id="JAKELL010000015">
    <property type="protein sequence ID" value="KAH8994186.1"/>
    <property type="molecule type" value="Genomic_DNA"/>
</dbReference>
<comment type="caution">
    <text evidence="2">The sequence shown here is derived from an EMBL/GenBank/DDBJ whole genome shotgun (WGS) entry which is preliminary data.</text>
</comment>
<protein>
    <submittedName>
        <fullName evidence="2">Uncharacterized protein</fullName>
    </submittedName>
</protein>
<gene>
    <name evidence="1" type="ORF">EDB92DRAFT_2037224</name>
    <name evidence="2" type="ORF">EDB92DRAFT_2102592</name>
</gene>
<proteinExistence type="predicted"/>